<sequence>MLNIEKFTFGVGDRFAHQAGAQLTAFEQLAADGVDVTPVWNKSNREHTFVGSSPPSVHAAAKAAVDQRGWHKPWHVDADHIQLRTVDPFLPCSDFFTIDVADSIGKPASPEEVTAFVDRHPELIGTLHLDGLSAPLAVSRDEVIAVANQYLLAVKEAGEIYRYIAGVKGADNVIAEISMDETDAPQTPPELLIILAAIADEQVPVQTIAPKFTGRFNKGVDYVGDLKQFEREFSDDVAVIAHAIKAYGLPETLKLSVHSGSDKFSLYPIIYECLNRTGAGLHLKTAGTTWLEEIIGLSEAGGDGLALAKEIYAYALEHVDEFCAPYASVIDIDRSRLPDASTVESMSGPELAAVVRHDQNDEHFNPHVRQLLHVSFKVAAKHGERYTDLLKANAEIVGREVTKNLYERHLRPLFLGQSNPALSSARACSAESTGGQSQ</sequence>
<dbReference type="RefSeq" id="WP_146580321.1">
    <property type="nucleotide sequence ID" value="NZ_SJPM01000011.1"/>
</dbReference>
<name>A0A5C5ZZT3_9BACT</name>
<comment type="caution">
    <text evidence="2">The sequence shown here is derived from an EMBL/GenBank/DDBJ whole genome shotgun (WGS) entry which is preliminary data.</text>
</comment>
<dbReference type="AlphaFoldDB" id="A0A5C5ZZT3"/>
<comment type="function">
    <text evidence="1">Catalyzes the epimerization of D-tagaturonate (D-TagA) to D-fructuronate (D-FruA).</text>
</comment>
<evidence type="ECO:0000313" key="3">
    <source>
        <dbReference type="Proteomes" id="UP000316213"/>
    </source>
</evidence>
<feature type="binding site" evidence="1">
    <location>
        <position position="218"/>
    </location>
    <ligand>
        <name>a divalent metal cation</name>
        <dbReference type="ChEBI" id="CHEBI:60240"/>
    </ligand>
</feature>
<dbReference type="EC" id="5.1.2.7" evidence="1"/>
<feature type="binding site" evidence="1">
    <location>
        <position position="80"/>
    </location>
    <ligand>
        <name>a divalent metal cation</name>
        <dbReference type="ChEBI" id="CHEBI:60240"/>
    </ligand>
</feature>
<gene>
    <name evidence="1" type="primary">uxaE</name>
    <name evidence="2" type="ORF">Pla100_46550</name>
</gene>
<comment type="cofactor">
    <cofactor evidence="1">
        <name>a divalent metal cation</name>
        <dbReference type="ChEBI" id="CHEBI:60240"/>
    </cofactor>
</comment>
<keyword evidence="1" id="KW-0479">Metal-binding</keyword>
<dbReference type="HAMAP" id="MF_02243">
    <property type="entry name" value="UxaE"/>
    <property type="match status" value="1"/>
</dbReference>
<evidence type="ECO:0000256" key="1">
    <source>
        <dbReference type="HAMAP-Rule" id="MF_02243"/>
    </source>
</evidence>
<keyword evidence="1" id="KW-0413">Isomerase</keyword>
<dbReference type="OrthoDB" id="9797992at2"/>
<proteinExistence type="inferred from homology"/>
<feature type="active site" description="Proton acceptor" evidence="1">
    <location>
        <position position="79"/>
    </location>
</feature>
<dbReference type="GO" id="GO:0016856">
    <property type="term" value="F:racemase and epimerase activity, acting on hydroxy acids and derivatives"/>
    <property type="evidence" value="ECO:0007669"/>
    <property type="project" value="UniProtKB-UniRule"/>
</dbReference>
<dbReference type="EMBL" id="SJPM01000011">
    <property type="protein sequence ID" value="TWT92635.1"/>
    <property type="molecule type" value="Genomic_DNA"/>
</dbReference>
<organism evidence="2 3">
    <name type="scientific">Neorhodopirellula pilleata</name>
    <dbReference type="NCBI Taxonomy" id="2714738"/>
    <lineage>
        <taxon>Bacteria</taxon>
        <taxon>Pseudomonadati</taxon>
        <taxon>Planctomycetota</taxon>
        <taxon>Planctomycetia</taxon>
        <taxon>Pirellulales</taxon>
        <taxon>Pirellulaceae</taxon>
        <taxon>Neorhodopirellula</taxon>
    </lineage>
</organism>
<dbReference type="Pfam" id="PF16257">
    <property type="entry name" value="UxaE"/>
    <property type="match status" value="1"/>
</dbReference>
<dbReference type="InterPro" id="IPR032586">
    <property type="entry name" value="UxaE"/>
</dbReference>
<accession>A0A5C5ZZT3</accession>
<evidence type="ECO:0000313" key="2">
    <source>
        <dbReference type="EMBL" id="TWT92635.1"/>
    </source>
</evidence>
<keyword evidence="3" id="KW-1185">Reference proteome</keyword>
<protein>
    <recommendedName>
        <fullName evidence="1">Tagaturonate/fructuronate epimerase</fullName>
        <shortName evidence="1">D-TagA/D-FruA epimerase</shortName>
        <ecNumber evidence="1">5.1.2.7</ecNumber>
    </recommendedName>
</protein>
<reference evidence="2 3" key="1">
    <citation type="submission" date="2019-02" db="EMBL/GenBank/DDBJ databases">
        <title>Deep-cultivation of Planctomycetes and their phenomic and genomic characterization uncovers novel biology.</title>
        <authorList>
            <person name="Wiegand S."/>
            <person name="Jogler M."/>
            <person name="Boedeker C."/>
            <person name="Pinto D."/>
            <person name="Vollmers J."/>
            <person name="Rivas-Marin E."/>
            <person name="Kohn T."/>
            <person name="Peeters S.H."/>
            <person name="Heuer A."/>
            <person name="Rast P."/>
            <person name="Oberbeckmann S."/>
            <person name="Bunk B."/>
            <person name="Jeske O."/>
            <person name="Meyerdierks A."/>
            <person name="Storesund J.E."/>
            <person name="Kallscheuer N."/>
            <person name="Luecker S."/>
            <person name="Lage O.M."/>
            <person name="Pohl T."/>
            <person name="Merkel B.J."/>
            <person name="Hornburger P."/>
            <person name="Mueller R.-W."/>
            <person name="Bruemmer F."/>
            <person name="Labrenz M."/>
            <person name="Spormann A.M."/>
            <person name="Op Den Camp H."/>
            <person name="Overmann J."/>
            <person name="Amann R."/>
            <person name="Jetten M.S.M."/>
            <person name="Mascher T."/>
            <person name="Medema M.H."/>
            <person name="Devos D.P."/>
            <person name="Kaster A.-K."/>
            <person name="Ovreas L."/>
            <person name="Rohde M."/>
            <person name="Galperin M.Y."/>
            <person name="Jogler C."/>
        </authorList>
    </citation>
    <scope>NUCLEOTIDE SEQUENCE [LARGE SCALE GENOMIC DNA]</scope>
    <source>
        <strain evidence="2 3">Pla100</strain>
    </source>
</reference>
<comment type="catalytic activity">
    <reaction evidence="1">
        <text>keto-D-tagaturonate = keto-D-fructuronate</text>
        <dbReference type="Rhea" id="RHEA:51656"/>
        <dbReference type="ChEBI" id="CHEBI:17886"/>
        <dbReference type="ChEBI" id="CHEBI:59881"/>
        <dbReference type="EC" id="5.1.2.7"/>
    </reaction>
</comment>
<comment type="similarity">
    <text evidence="1">Belongs to the UxaE family.</text>
</comment>
<feature type="active site" description="Proton donor" evidence="1">
    <location>
        <position position="176"/>
    </location>
</feature>
<feature type="binding site" evidence="1">
    <location>
        <position position="258"/>
    </location>
    <ligand>
        <name>a divalent metal cation</name>
        <dbReference type="ChEBI" id="CHEBI:60240"/>
    </ligand>
</feature>
<dbReference type="Proteomes" id="UP000316213">
    <property type="component" value="Unassembled WGS sequence"/>
</dbReference>
<dbReference type="GO" id="GO:0046872">
    <property type="term" value="F:metal ion binding"/>
    <property type="evidence" value="ECO:0007669"/>
    <property type="project" value="UniProtKB-UniRule"/>
</dbReference>